<comment type="caution">
    <text evidence="2">The sequence shown here is derived from an EMBL/GenBank/DDBJ whole genome shotgun (WGS) entry which is preliminary data.</text>
</comment>
<dbReference type="Pfam" id="PF07508">
    <property type="entry name" value="Recombinase"/>
    <property type="match status" value="1"/>
</dbReference>
<sequence length="315" mass="34368">MMPPDEAIIARLHALQRGDMLAELWLPAAPVPPAQCVVFYLRVSSTMQLHTAGGQGLDDQWKSCSAYARNNGLTIIGLYVDPAVSGRKANRPAIDALKRAARSGLFKRVLFYRVNRMGRNVPAMWATADEVEACGVEVQSATESFSRSTAAGRLSFNMLAAMAQFGSDQQSEVIRDRLRHKVEGGGWVGPLPYGYMRDHPGGPLLFSTHIAPTAPLIGGLAPNGQPLVPGSTAAATVELFRQYSTHRMSDELLADRMNKAGWRTLNWQTNNWGLFGRESVRGILTNAAYIGMVKSKGVPVPGTHEPLISREVWQS</sequence>
<accession>A0A0P9D0W8</accession>
<dbReference type="InterPro" id="IPR038109">
    <property type="entry name" value="DNA_bind_recomb_sf"/>
</dbReference>
<organism evidence="2 3">
    <name type="scientific">Kouleothrix aurantiaca</name>
    <dbReference type="NCBI Taxonomy" id="186479"/>
    <lineage>
        <taxon>Bacteria</taxon>
        <taxon>Bacillati</taxon>
        <taxon>Chloroflexota</taxon>
        <taxon>Chloroflexia</taxon>
        <taxon>Chloroflexales</taxon>
        <taxon>Roseiflexineae</taxon>
        <taxon>Roseiflexaceae</taxon>
        <taxon>Kouleothrix</taxon>
    </lineage>
</organism>
<dbReference type="SUPFAM" id="SSF53041">
    <property type="entry name" value="Resolvase-like"/>
    <property type="match status" value="1"/>
</dbReference>
<proteinExistence type="predicted"/>
<protein>
    <recommendedName>
        <fullName evidence="1">Resolvase/invertase-type recombinase catalytic domain-containing protein</fullName>
    </recommendedName>
</protein>
<reference evidence="2 3" key="1">
    <citation type="submission" date="2015-09" db="EMBL/GenBank/DDBJ databases">
        <title>Draft genome sequence of Kouleothrix aurantiaca JCM 19913.</title>
        <authorList>
            <person name="Hemp J."/>
        </authorList>
    </citation>
    <scope>NUCLEOTIDE SEQUENCE [LARGE SCALE GENOMIC DNA]</scope>
    <source>
        <strain evidence="2 3">COM-B</strain>
    </source>
</reference>
<evidence type="ECO:0000259" key="1">
    <source>
        <dbReference type="SMART" id="SM00857"/>
    </source>
</evidence>
<dbReference type="InterPro" id="IPR006119">
    <property type="entry name" value="Resolv_N"/>
</dbReference>
<dbReference type="GO" id="GO:0000150">
    <property type="term" value="F:DNA strand exchange activity"/>
    <property type="evidence" value="ECO:0007669"/>
    <property type="project" value="InterPro"/>
</dbReference>
<dbReference type="Proteomes" id="UP000050509">
    <property type="component" value="Unassembled WGS sequence"/>
</dbReference>
<dbReference type="SMART" id="SM00857">
    <property type="entry name" value="Resolvase"/>
    <property type="match status" value="1"/>
</dbReference>
<feature type="non-terminal residue" evidence="2">
    <location>
        <position position="315"/>
    </location>
</feature>
<dbReference type="Gene3D" id="3.40.50.1390">
    <property type="entry name" value="Resolvase, N-terminal catalytic domain"/>
    <property type="match status" value="1"/>
</dbReference>
<gene>
    <name evidence="2" type="ORF">SE17_20160</name>
</gene>
<dbReference type="Pfam" id="PF00239">
    <property type="entry name" value="Resolvase"/>
    <property type="match status" value="1"/>
</dbReference>
<dbReference type="CDD" id="cd00338">
    <property type="entry name" value="Ser_Recombinase"/>
    <property type="match status" value="1"/>
</dbReference>
<feature type="domain" description="Resolvase/invertase-type recombinase catalytic" evidence="1">
    <location>
        <begin position="37"/>
        <end position="187"/>
    </location>
</feature>
<dbReference type="Gene3D" id="3.90.1750.20">
    <property type="entry name" value="Putative Large Serine Recombinase, Chain B, Domain 2"/>
    <property type="match status" value="1"/>
</dbReference>
<dbReference type="GO" id="GO:0003677">
    <property type="term" value="F:DNA binding"/>
    <property type="evidence" value="ECO:0007669"/>
    <property type="project" value="InterPro"/>
</dbReference>
<name>A0A0P9D0W8_9CHLR</name>
<evidence type="ECO:0000313" key="3">
    <source>
        <dbReference type="Proteomes" id="UP000050509"/>
    </source>
</evidence>
<dbReference type="InterPro" id="IPR036162">
    <property type="entry name" value="Resolvase-like_N_sf"/>
</dbReference>
<dbReference type="PANTHER" id="PTHR30461:SF23">
    <property type="entry name" value="DNA RECOMBINASE-RELATED"/>
    <property type="match status" value="1"/>
</dbReference>
<dbReference type="AlphaFoldDB" id="A0A0P9D0W8"/>
<dbReference type="EMBL" id="LJCR01000840">
    <property type="protein sequence ID" value="KPV51618.1"/>
    <property type="molecule type" value="Genomic_DNA"/>
</dbReference>
<evidence type="ECO:0000313" key="2">
    <source>
        <dbReference type="EMBL" id="KPV51618.1"/>
    </source>
</evidence>
<dbReference type="InterPro" id="IPR011109">
    <property type="entry name" value="DNA_bind_recombinase_dom"/>
</dbReference>
<keyword evidence="3" id="KW-1185">Reference proteome</keyword>
<dbReference type="PANTHER" id="PTHR30461">
    <property type="entry name" value="DNA-INVERTASE FROM LAMBDOID PROPHAGE"/>
    <property type="match status" value="1"/>
</dbReference>
<dbReference type="InterPro" id="IPR050639">
    <property type="entry name" value="SSR_resolvase"/>
</dbReference>